<dbReference type="AlphaFoldDB" id="A0A2G8QT24"/>
<keyword evidence="6 8" id="KW-1133">Transmembrane helix</keyword>
<evidence type="ECO:0000256" key="1">
    <source>
        <dbReference type="ARBA" id="ARBA00004651"/>
    </source>
</evidence>
<name>A0A2G8QT24_9RHOB</name>
<evidence type="ECO:0000256" key="3">
    <source>
        <dbReference type="ARBA" id="ARBA00022448"/>
    </source>
</evidence>
<evidence type="ECO:0000313" key="9">
    <source>
        <dbReference type="EMBL" id="PIL12442.1"/>
    </source>
</evidence>
<dbReference type="RefSeq" id="WP_245875893.1">
    <property type="nucleotide sequence ID" value="NZ_AWWI01000186.1"/>
</dbReference>
<feature type="transmembrane region" description="Helical" evidence="8">
    <location>
        <begin position="90"/>
        <end position="111"/>
    </location>
</feature>
<evidence type="ECO:0000256" key="4">
    <source>
        <dbReference type="ARBA" id="ARBA00022475"/>
    </source>
</evidence>
<dbReference type="PANTHER" id="PTHR43848">
    <property type="entry name" value="PUTRESCINE TRANSPORT SYSTEM PERMEASE PROTEIN POTI"/>
    <property type="match status" value="1"/>
</dbReference>
<comment type="caution">
    <text evidence="9">The sequence shown here is derived from an EMBL/GenBank/DDBJ whole genome shotgun (WGS) entry which is preliminary data.</text>
</comment>
<dbReference type="Proteomes" id="UP000231259">
    <property type="component" value="Unassembled WGS sequence"/>
</dbReference>
<dbReference type="EMBL" id="AWWI01000186">
    <property type="protein sequence ID" value="PIL12442.1"/>
    <property type="molecule type" value="Genomic_DNA"/>
</dbReference>
<reference evidence="9 10" key="1">
    <citation type="submission" date="2013-09" db="EMBL/GenBank/DDBJ databases">
        <title>Genome sequencing of Phaeobacter antarcticus sp. nov. SM1211.</title>
        <authorList>
            <person name="Zhang X.-Y."/>
            <person name="Liu C."/>
            <person name="Chen X.-L."/>
            <person name="Xie B.-B."/>
            <person name="Qin Q.-L."/>
            <person name="Rong J.-C."/>
            <person name="Zhang Y.-Z."/>
        </authorList>
    </citation>
    <scope>NUCLEOTIDE SEQUENCE [LARGE SCALE GENOMIC DNA]</scope>
    <source>
        <strain evidence="9 10">SM1211</strain>
    </source>
</reference>
<dbReference type="InterPro" id="IPR051789">
    <property type="entry name" value="Bact_Polyamine_Transport"/>
</dbReference>
<evidence type="ECO:0000313" key="10">
    <source>
        <dbReference type="Proteomes" id="UP000231259"/>
    </source>
</evidence>
<dbReference type="GO" id="GO:0005886">
    <property type="term" value="C:plasma membrane"/>
    <property type="evidence" value="ECO:0007669"/>
    <property type="project" value="UniProtKB-SubCell"/>
</dbReference>
<evidence type="ECO:0000256" key="8">
    <source>
        <dbReference type="SAM" id="Phobius"/>
    </source>
</evidence>
<proteinExistence type="inferred from homology"/>
<accession>A0A2G8QT24</accession>
<comment type="subcellular location">
    <subcellularLocation>
        <location evidence="1">Cell membrane</location>
        <topology evidence="1">Multi-pass membrane protein</topology>
    </subcellularLocation>
</comment>
<keyword evidence="3" id="KW-0813">Transport</keyword>
<dbReference type="PANTHER" id="PTHR43848:SF2">
    <property type="entry name" value="PUTRESCINE TRANSPORT SYSTEM PERMEASE PROTEIN POTI"/>
    <property type="match status" value="1"/>
</dbReference>
<keyword evidence="7 8" id="KW-0472">Membrane</keyword>
<keyword evidence="10" id="KW-1185">Reference proteome</keyword>
<dbReference type="Gene3D" id="1.10.3720.10">
    <property type="entry name" value="MetI-like"/>
    <property type="match status" value="1"/>
</dbReference>
<evidence type="ECO:0000256" key="7">
    <source>
        <dbReference type="ARBA" id="ARBA00023136"/>
    </source>
</evidence>
<evidence type="ECO:0008006" key="11">
    <source>
        <dbReference type="Google" id="ProtNLM"/>
    </source>
</evidence>
<protein>
    <recommendedName>
        <fullName evidence="11">ABC transmembrane type-1 domain-containing protein</fullName>
    </recommendedName>
</protein>
<evidence type="ECO:0000256" key="6">
    <source>
        <dbReference type="ARBA" id="ARBA00022989"/>
    </source>
</evidence>
<comment type="similarity">
    <text evidence="2">Belongs to the binding-protein-dependent transport system permease family. CysTW subfamily.</text>
</comment>
<evidence type="ECO:0000256" key="5">
    <source>
        <dbReference type="ARBA" id="ARBA00022692"/>
    </source>
</evidence>
<sequence length="144" mass="15865">MKLAIGVFAMDLDGFVADVQRSRRSRPRNILLYGFVAAVLVFFYIPIATQVLFSFTESRFLSWPIQSFSTRWFSELLADRDFWRASSNSALLAICATLFATLLGIGGDLSARIAADLCRGRDPQGRCAPPTGPPGRTGLIPCRC</sequence>
<keyword evidence="4" id="KW-1003">Cell membrane</keyword>
<organism evidence="9 10">
    <name type="scientific">Puniceibacterium antarcticum</name>
    <dbReference type="NCBI Taxonomy" id="1206336"/>
    <lineage>
        <taxon>Bacteria</taxon>
        <taxon>Pseudomonadati</taxon>
        <taxon>Pseudomonadota</taxon>
        <taxon>Alphaproteobacteria</taxon>
        <taxon>Rhodobacterales</taxon>
        <taxon>Paracoccaceae</taxon>
        <taxon>Puniceibacterium</taxon>
    </lineage>
</organism>
<keyword evidence="5 8" id="KW-0812">Transmembrane</keyword>
<gene>
    <name evidence="9" type="ORF">P775_28475</name>
</gene>
<dbReference type="InterPro" id="IPR035906">
    <property type="entry name" value="MetI-like_sf"/>
</dbReference>
<feature type="transmembrane region" description="Helical" evidence="8">
    <location>
        <begin position="30"/>
        <end position="53"/>
    </location>
</feature>
<dbReference type="SUPFAM" id="SSF161098">
    <property type="entry name" value="MetI-like"/>
    <property type="match status" value="1"/>
</dbReference>
<evidence type="ECO:0000256" key="2">
    <source>
        <dbReference type="ARBA" id="ARBA00007069"/>
    </source>
</evidence>